<dbReference type="AlphaFoldDB" id="A0A9D4CSE1"/>
<evidence type="ECO:0000259" key="2">
    <source>
        <dbReference type="PROSITE" id="PS00028"/>
    </source>
</evidence>
<keyword evidence="4" id="KW-1185">Reference proteome</keyword>
<organism evidence="3 4">
    <name type="scientific">Dreissena polymorpha</name>
    <name type="common">Zebra mussel</name>
    <name type="synonym">Mytilus polymorpha</name>
    <dbReference type="NCBI Taxonomy" id="45954"/>
    <lineage>
        <taxon>Eukaryota</taxon>
        <taxon>Metazoa</taxon>
        <taxon>Spiralia</taxon>
        <taxon>Lophotrochozoa</taxon>
        <taxon>Mollusca</taxon>
        <taxon>Bivalvia</taxon>
        <taxon>Autobranchia</taxon>
        <taxon>Heteroconchia</taxon>
        <taxon>Euheterodonta</taxon>
        <taxon>Imparidentia</taxon>
        <taxon>Neoheterodontei</taxon>
        <taxon>Myida</taxon>
        <taxon>Dreissenoidea</taxon>
        <taxon>Dreissenidae</taxon>
        <taxon>Dreissena</taxon>
    </lineage>
</organism>
<dbReference type="PROSITE" id="PS00028">
    <property type="entry name" value="ZINC_FINGER_C2H2_1"/>
    <property type="match status" value="1"/>
</dbReference>
<comment type="caution">
    <text evidence="3">The sequence shown here is derived from an EMBL/GenBank/DDBJ whole genome shotgun (WGS) entry which is preliminary data.</text>
</comment>
<dbReference type="Proteomes" id="UP000828390">
    <property type="component" value="Unassembled WGS sequence"/>
</dbReference>
<proteinExistence type="predicted"/>
<evidence type="ECO:0000313" key="4">
    <source>
        <dbReference type="Proteomes" id="UP000828390"/>
    </source>
</evidence>
<feature type="compositionally biased region" description="Acidic residues" evidence="1">
    <location>
        <begin position="149"/>
        <end position="158"/>
    </location>
</feature>
<name>A0A9D4CSE1_DREPO</name>
<protein>
    <recommendedName>
        <fullName evidence="2">C2H2-type domain-containing protein</fullName>
    </recommendedName>
</protein>
<dbReference type="EMBL" id="JAIWYP010000012">
    <property type="protein sequence ID" value="KAH3730815.1"/>
    <property type="molecule type" value="Genomic_DNA"/>
</dbReference>
<gene>
    <name evidence="3" type="ORF">DPMN_056813</name>
</gene>
<feature type="region of interest" description="Disordered" evidence="1">
    <location>
        <begin position="149"/>
        <end position="174"/>
    </location>
</feature>
<sequence>MLCLKDRSWKCVIKGCSSRFIRRGYSSRHLIMCHNFAKQAEYEKVVSASREKMPHHLLITKKKVVMALPWTYCMKQRTFHRSSQASISNELKFEKDDYLDDVLSDVDGEVDVDMDQPSVEISGEDNVIGDQRFVNVTSDSVMDVDEQPYEADYDDDDSASVSVIYSSGDDDEGY</sequence>
<evidence type="ECO:0000256" key="1">
    <source>
        <dbReference type="SAM" id="MobiDB-lite"/>
    </source>
</evidence>
<reference evidence="3" key="1">
    <citation type="journal article" date="2019" name="bioRxiv">
        <title>The Genome of the Zebra Mussel, Dreissena polymorpha: A Resource for Invasive Species Research.</title>
        <authorList>
            <person name="McCartney M.A."/>
            <person name="Auch B."/>
            <person name="Kono T."/>
            <person name="Mallez S."/>
            <person name="Zhang Y."/>
            <person name="Obille A."/>
            <person name="Becker A."/>
            <person name="Abrahante J.E."/>
            <person name="Garbe J."/>
            <person name="Badalamenti J.P."/>
            <person name="Herman A."/>
            <person name="Mangelson H."/>
            <person name="Liachko I."/>
            <person name="Sullivan S."/>
            <person name="Sone E.D."/>
            <person name="Koren S."/>
            <person name="Silverstein K.A.T."/>
            <person name="Beckman K.B."/>
            <person name="Gohl D.M."/>
        </authorList>
    </citation>
    <scope>NUCLEOTIDE SEQUENCE</scope>
    <source>
        <strain evidence="3">Duluth1</strain>
        <tissue evidence="3">Whole animal</tissue>
    </source>
</reference>
<feature type="domain" description="C2H2-type" evidence="2">
    <location>
        <begin position="11"/>
        <end position="34"/>
    </location>
</feature>
<evidence type="ECO:0000313" key="3">
    <source>
        <dbReference type="EMBL" id="KAH3730815.1"/>
    </source>
</evidence>
<reference evidence="3" key="2">
    <citation type="submission" date="2020-11" db="EMBL/GenBank/DDBJ databases">
        <authorList>
            <person name="McCartney M.A."/>
            <person name="Auch B."/>
            <person name="Kono T."/>
            <person name="Mallez S."/>
            <person name="Becker A."/>
            <person name="Gohl D.M."/>
            <person name="Silverstein K.A.T."/>
            <person name="Koren S."/>
            <person name="Bechman K.B."/>
            <person name="Herman A."/>
            <person name="Abrahante J.E."/>
            <person name="Garbe J."/>
        </authorList>
    </citation>
    <scope>NUCLEOTIDE SEQUENCE</scope>
    <source>
        <strain evidence="3">Duluth1</strain>
        <tissue evidence="3">Whole animal</tissue>
    </source>
</reference>
<accession>A0A9D4CSE1</accession>
<dbReference type="InterPro" id="IPR013087">
    <property type="entry name" value="Znf_C2H2_type"/>
</dbReference>